<proteinExistence type="predicted"/>
<evidence type="ECO:0000259" key="1">
    <source>
        <dbReference type="Pfam" id="PF25907"/>
    </source>
</evidence>
<organism evidence="2 3">
    <name type="scientific">Pterulicium gracile</name>
    <dbReference type="NCBI Taxonomy" id="1884261"/>
    <lineage>
        <taxon>Eukaryota</taxon>
        <taxon>Fungi</taxon>
        <taxon>Dikarya</taxon>
        <taxon>Basidiomycota</taxon>
        <taxon>Agaricomycotina</taxon>
        <taxon>Agaricomycetes</taxon>
        <taxon>Agaricomycetidae</taxon>
        <taxon>Agaricales</taxon>
        <taxon>Pleurotineae</taxon>
        <taxon>Pterulaceae</taxon>
        <taxon>Pterulicium</taxon>
    </lineage>
</organism>
<evidence type="ECO:0000313" key="2">
    <source>
        <dbReference type="EMBL" id="TFK96123.1"/>
    </source>
</evidence>
<protein>
    <recommendedName>
        <fullName evidence="1">DUF7962 domain-containing protein</fullName>
    </recommendedName>
</protein>
<gene>
    <name evidence="2" type="ORF">BDV98DRAFT_576628</name>
</gene>
<dbReference type="CDD" id="cd00299">
    <property type="entry name" value="GST_C_family"/>
    <property type="match status" value="1"/>
</dbReference>
<dbReference type="AlphaFoldDB" id="A0A5C3QCE7"/>
<name>A0A5C3QCE7_9AGAR</name>
<dbReference type="Gene3D" id="3.40.30.110">
    <property type="match status" value="1"/>
</dbReference>
<reference evidence="2 3" key="1">
    <citation type="journal article" date="2019" name="Nat. Ecol. Evol.">
        <title>Megaphylogeny resolves global patterns of mushroom evolution.</title>
        <authorList>
            <person name="Varga T."/>
            <person name="Krizsan K."/>
            <person name="Foldi C."/>
            <person name="Dima B."/>
            <person name="Sanchez-Garcia M."/>
            <person name="Sanchez-Ramirez S."/>
            <person name="Szollosi G.J."/>
            <person name="Szarkandi J.G."/>
            <person name="Papp V."/>
            <person name="Albert L."/>
            <person name="Andreopoulos W."/>
            <person name="Angelini C."/>
            <person name="Antonin V."/>
            <person name="Barry K.W."/>
            <person name="Bougher N.L."/>
            <person name="Buchanan P."/>
            <person name="Buyck B."/>
            <person name="Bense V."/>
            <person name="Catcheside P."/>
            <person name="Chovatia M."/>
            <person name="Cooper J."/>
            <person name="Damon W."/>
            <person name="Desjardin D."/>
            <person name="Finy P."/>
            <person name="Geml J."/>
            <person name="Haridas S."/>
            <person name="Hughes K."/>
            <person name="Justo A."/>
            <person name="Karasinski D."/>
            <person name="Kautmanova I."/>
            <person name="Kiss B."/>
            <person name="Kocsube S."/>
            <person name="Kotiranta H."/>
            <person name="LaButti K.M."/>
            <person name="Lechner B.E."/>
            <person name="Liimatainen K."/>
            <person name="Lipzen A."/>
            <person name="Lukacs Z."/>
            <person name="Mihaltcheva S."/>
            <person name="Morgado L.N."/>
            <person name="Niskanen T."/>
            <person name="Noordeloos M.E."/>
            <person name="Ohm R.A."/>
            <person name="Ortiz-Santana B."/>
            <person name="Ovrebo C."/>
            <person name="Racz N."/>
            <person name="Riley R."/>
            <person name="Savchenko A."/>
            <person name="Shiryaev A."/>
            <person name="Soop K."/>
            <person name="Spirin V."/>
            <person name="Szebenyi C."/>
            <person name="Tomsovsky M."/>
            <person name="Tulloss R.E."/>
            <person name="Uehling J."/>
            <person name="Grigoriev I.V."/>
            <person name="Vagvolgyi C."/>
            <person name="Papp T."/>
            <person name="Martin F.M."/>
            <person name="Miettinen O."/>
            <person name="Hibbett D.S."/>
            <person name="Nagy L.G."/>
        </authorList>
    </citation>
    <scope>NUCLEOTIDE SEQUENCE [LARGE SCALE GENOMIC DNA]</scope>
    <source>
        <strain evidence="2 3">CBS 309.79</strain>
    </source>
</reference>
<evidence type="ECO:0000313" key="3">
    <source>
        <dbReference type="Proteomes" id="UP000305067"/>
    </source>
</evidence>
<dbReference type="InterPro" id="IPR058268">
    <property type="entry name" value="DUF7962"/>
</dbReference>
<sequence>MGGKETSSAEHTAIPLDGRTWLSDTTSLSLVDIAAHPVIRGLRMLGPQLFEDDGFPGIVSWIQRTEKYLAQRRVTASQAKITGDEAAYLPSTLPDDTLDSHILFDTKEAERLGLTGGSQVAVVDDAEGGILTVGSLVGLTKEETVIETSGTAGCTMRCHFPRIGYTVQSRTATKL</sequence>
<dbReference type="InterPro" id="IPR036282">
    <property type="entry name" value="Glutathione-S-Trfase_C_sf"/>
</dbReference>
<dbReference type="STRING" id="1884261.A0A5C3QCE7"/>
<feature type="domain" description="DUF7962" evidence="1">
    <location>
        <begin position="14"/>
        <end position="69"/>
    </location>
</feature>
<dbReference type="OrthoDB" id="202840at2759"/>
<accession>A0A5C3QCE7</accession>
<keyword evidence="3" id="KW-1185">Reference proteome</keyword>
<dbReference type="EMBL" id="ML178866">
    <property type="protein sequence ID" value="TFK96123.1"/>
    <property type="molecule type" value="Genomic_DNA"/>
</dbReference>
<dbReference type="SUPFAM" id="SSF47616">
    <property type="entry name" value="GST C-terminal domain-like"/>
    <property type="match status" value="1"/>
</dbReference>
<dbReference type="Pfam" id="PF25907">
    <property type="entry name" value="DUF7962"/>
    <property type="match status" value="1"/>
</dbReference>
<dbReference type="Proteomes" id="UP000305067">
    <property type="component" value="Unassembled WGS sequence"/>
</dbReference>